<evidence type="ECO:0008006" key="4">
    <source>
        <dbReference type="Google" id="ProtNLM"/>
    </source>
</evidence>
<organism evidence="2 3">
    <name type="scientific">Shewanella inventionis</name>
    <dbReference type="NCBI Taxonomy" id="1738770"/>
    <lineage>
        <taxon>Bacteria</taxon>
        <taxon>Pseudomonadati</taxon>
        <taxon>Pseudomonadota</taxon>
        <taxon>Gammaproteobacteria</taxon>
        <taxon>Alteromonadales</taxon>
        <taxon>Shewanellaceae</taxon>
        <taxon>Shewanella</taxon>
    </lineage>
</organism>
<keyword evidence="3" id="KW-1185">Reference proteome</keyword>
<feature type="chain" id="PRO_5047362579" description="PepSY domain-containing protein" evidence="1">
    <location>
        <begin position="22"/>
        <end position="120"/>
    </location>
</feature>
<feature type="signal peptide" evidence="1">
    <location>
        <begin position="1"/>
        <end position="21"/>
    </location>
</feature>
<protein>
    <recommendedName>
        <fullName evidence="4">PepSY domain-containing protein</fullName>
    </recommendedName>
</protein>
<dbReference type="EMBL" id="BMII01000067">
    <property type="protein sequence ID" value="GGB76893.1"/>
    <property type="molecule type" value="Genomic_DNA"/>
</dbReference>
<name>A0ABQ1JTZ1_9GAMM</name>
<evidence type="ECO:0000256" key="1">
    <source>
        <dbReference type="SAM" id="SignalP"/>
    </source>
</evidence>
<evidence type="ECO:0000313" key="3">
    <source>
        <dbReference type="Proteomes" id="UP000617555"/>
    </source>
</evidence>
<dbReference type="InterPro" id="IPR045503">
    <property type="entry name" value="DUF6488"/>
</dbReference>
<dbReference type="Pfam" id="PF20098">
    <property type="entry name" value="DUF6488"/>
    <property type="match status" value="1"/>
</dbReference>
<comment type="caution">
    <text evidence="2">The sequence shown here is derived from an EMBL/GenBank/DDBJ whole genome shotgun (WGS) entry which is preliminary data.</text>
</comment>
<proteinExistence type="predicted"/>
<dbReference type="RefSeq" id="WP_160056812.1">
    <property type="nucleotide sequence ID" value="NZ_BMII01000067.1"/>
</dbReference>
<dbReference type="Proteomes" id="UP000617555">
    <property type="component" value="Unassembled WGS sequence"/>
</dbReference>
<accession>A0ABQ1JTZ1</accession>
<gene>
    <name evidence="2" type="ORF">GCM10011607_41400</name>
</gene>
<keyword evidence="1" id="KW-0732">Signal</keyword>
<sequence length="120" mass="13271">MRYLILILVICSALVSSDSFAHVDRMKSMDHSRHSHMNDEKVKGITITTIQKLTFKDLGYEVGKLPSSWESISTADVNIVSTHGGSYVVSATNSQTKKTIFFKIEDDGEVVAISESNGFK</sequence>
<evidence type="ECO:0000313" key="2">
    <source>
        <dbReference type="EMBL" id="GGB76893.1"/>
    </source>
</evidence>
<reference evidence="3" key="1">
    <citation type="journal article" date="2019" name="Int. J. Syst. Evol. Microbiol.">
        <title>The Global Catalogue of Microorganisms (GCM) 10K type strain sequencing project: providing services to taxonomists for standard genome sequencing and annotation.</title>
        <authorList>
            <consortium name="The Broad Institute Genomics Platform"/>
            <consortium name="The Broad Institute Genome Sequencing Center for Infectious Disease"/>
            <person name="Wu L."/>
            <person name="Ma J."/>
        </authorList>
    </citation>
    <scope>NUCLEOTIDE SEQUENCE [LARGE SCALE GENOMIC DNA]</scope>
    <source>
        <strain evidence="3">CGMCC 1.15339</strain>
    </source>
</reference>